<dbReference type="EMBL" id="JAPVEB010000003">
    <property type="protein sequence ID" value="KAJ5269706.1"/>
    <property type="molecule type" value="Genomic_DNA"/>
</dbReference>
<name>A0ABQ8WIC9_PENCH</name>
<dbReference type="Proteomes" id="UP001220256">
    <property type="component" value="Unassembled WGS sequence"/>
</dbReference>
<comment type="caution">
    <text evidence="2">The sequence shown here is derived from an EMBL/GenBank/DDBJ whole genome shotgun (WGS) entry which is preliminary data.</text>
</comment>
<evidence type="ECO:0000313" key="2">
    <source>
        <dbReference type="EMBL" id="KAJ5269706.1"/>
    </source>
</evidence>
<sequence>MKNAHIILVLFKAFMGMNMASKAVSNRPLGRSVPAKRGTVDDTWLLCARELRGLLISNGLASCSVEIVDPMAFTPMNTYPVLQKVKVFWEWEPLLAPTLLDCSPTLLILVDRNEDWTETREKVVSILKKWHLQMLAVEIVMDRPVYQADHKGISTGLVEGLLRNDTYHSLSRVYGHPQRLRRFLGQPILYIGDLQCGFGFVSTYYETIFLRQVQLASGQWIVKYSPVIYSTDAYEPSGSQGHGPGPSVSMRQSLRKRVGGMTDMNNTPCFTDVNLFIQRLKSMA</sequence>
<reference evidence="2 3" key="1">
    <citation type="journal article" date="2023" name="IMA Fungus">
        <title>Comparative genomic study of the Penicillium genus elucidates a diverse pangenome and 15 lateral gene transfer events.</title>
        <authorList>
            <person name="Petersen C."/>
            <person name="Sorensen T."/>
            <person name="Nielsen M.R."/>
            <person name="Sondergaard T.E."/>
            <person name="Sorensen J.L."/>
            <person name="Fitzpatrick D.A."/>
            <person name="Frisvad J.C."/>
            <person name="Nielsen K.L."/>
        </authorList>
    </citation>
    <scope>NUCLEOTIDE SEQUENCE [LARGE SCALE GENOMIC DNA]</scope>
    <source>
        <strain evidence="2 3">IBT 3361</strain>
    </source>
</reference>
<gene>
    <name evidence="2" type="ORF">N7505_005464</name>
</gene>
<proteinExistence type="predicted"/>
<feature type="chain" id="PRO_5047441253" evidence="1">
    <location>
        <begin position="21"/>
        <end position="284"/>
    </location>
</feature>
<organism evidence="2 3">
    <name type="scientific">Penicillium chrysogenum</name>
    <name type="common">Penicillium notatum</name>
    <dbReference type="NCBI Taxonomy" id="5076"/>
    <lineage>
        <taxon>Eukaryota</taxon>
        <taxon>Fungi</taxon>
        <taxon>Dikarya</taxon>
        <taxon>Ascomycota</taxon>
        <taxon>Pezizomycotina</taxon>
        <taxon>Eurotiomycetes</taxon>
        <taxon>Eurotiomycetidae</taxon>
        <taxon>Eurotiales</taxon>
        <taxon>Aspergillaceae</taxon>
        <taxon>Penicillium</taxon>
        <taxon>Penicillium chrysogenum species complex</taxon>
    </lineage>
</organism>
<keyword evidence="1" id="KW-0732">Signal</keyword>
<evidence type="ECO:0000256" key="1">
    <source>
        <dbReference type="SAM" id="SignalP"/>
    </source>
</evidence>
<protein>
    <submittedName>
        <fullName evidence="2">Uncharacterized protein</fullName>
    </submittedName>
</protein>
<keyword evidence="3" id="KW-1185">Reference proteome</keyword>
<evidence type="ECO:0000313" key="3">
    <source>
        <dbReference type="Proteomes" id="UP001220256"/>
    </source>
</evidence>
<feature type="signal peptide" evidence="1">
    <location>
        <begin position="1"/>
        <end position="20"/>
    </location>
</feature>
<accession>A0ABQ8WIC9</accession>